<dbReference type="Proteomes" id="UP000325713">
    <property type="component" value="Chromosome"/>
</dbReference>
<dbReference type="SUPFAM" id="SSF51182">
    <property type="entry name" value="RmlC-like cupins"/>
    <property type="match status" value="1"/>
</dbReference>
<dbReference type="Gene3D" id="2.60.120.10">
    <property type="entry name" value="Jelly Rolls"/>
    <property type="match status" value="1"/>
</dbReference>
<dbReference type="InterPro" id="IPR011051">
    <property type="entry name" value="RmlC_Cupin_sf"/>
</dbReference>
<dbReference type="PIRSF" id="PIRSF006232">
    <property type="entry name" value="Pirin"/>
    <property type="match status" value="1"/>
</dbReference>
<dbReference type="Pfam" id="PF05726">
    <property type="entry name" value="Pirin_C"/>
    <property type="match status" value="1"/>
</dbReference>
<dbReference type="KEGG" id="nzl:D0T92_09025"/>
<dbReference type="PANTHER" id="PTHR13903">
    <property type="entry name" value="PIRIN-RELATED"/>
    <property type="match status" value="1"/>
</dbReference>
<name>A0A5J6PVQ7_9NEIS</name>
<keyword evidence="2" id="KW-0408">Iron</keyword>
<feature type="binding site" evidence="2">
    <location>
        <position position="106"/>
    </location>
    <ligand>
        <name>Fe cation</name>
        <dbReference type="ChEBI" id="CHEBI:24875"/>
    </ligand>
</feature>
<evidence type="ECO:0000259" key="5">
    <source>
        <dbReference type="Pfam" id="PF05726"/>
    </source>
</evidence>
<dbReference type="RefSeq" id="WP_151052128.1">
    <property type="nucleotide sequence ID" value="NZ_CP031700.1"/>
</dbReference>
<dbReference type="PANTHER" id="PTHR13903:SF8">
    <property type="entry name" value="PIRIN"/>
    <property type="match status" value="1"/>
</dbReference>
<dbReference type="InterPro" id="IPR012093">
    <property type="entry name" value="Pirin"/>
</dbReference>
<dbReference type="GO" id="GO:0046872">
    <property type="term" value="F:metal ion binding"/>
    <property type="evidence" value="ECO:0007669"/>
    <property type="project" value="UniProtKB-KW"/>
</dbReference>
<dbReference type="InterPro" id="IPR008778">
    <property type="entry name" value="Pirin_C_dom"/>
</dbReference>
<reference evidence="6 7" key="1">
    <citation type="submission" date="2018-08" db="EMBL/GenBank/DDBJ databases">
        <title>Neisseria zalophi ATCC BAA-2455 complete genome.</title>
        <authorList>
            <person name="Veseli I.A."/>
            <person name="Buttler R."/>
            <person name="Mascarenhas dos Santos A.C."/>
            <person name="Pombert J.-F."/>
        </authorList>
    </citation>
    <scope>NUCLEOTIDE SEQUENCE [LARGE SCALE GENOMIC DNA]</scope>
    <source>
        <strain evidence="6 7">ATCC BAA-2455</strain>
    </source>
</reference>
<gene>
    <name evidence="6" type="ORF">D0T92_09025</name>
</gene>
<keyword evidence="2" id="KW-0479">Metal-binding</keyword>
<sequence>MNIEKFAAQVKDVGGIPVTRLLPQRSRRTVGAWCFLDHIGPAEFGPDDAGMQVGAHPHINLQTFTWMLDGHQWHQDSLGHRQMVSPKQVSLMTAGTGDNRGISHTEQSVEGEKSMHAVQFWIALPLNKEIEPGFDHYEELPQWSKDGVDYIVTTGTFDGHTAPTKQHSPLVGVDINFNDAQTIEVPVHSGWEYGIFVIKGQVQGNDEQVAPEELLVFSETQEGDVIRIQAEAGSHIILIGGEPLPHKTIFWWNFIGDNPESLRKGVADWNNKHPRFGDIDLTGTPLTRLVSPEAPDSLRS</sequence>
<comment type="cofactor">
    <cofactor evidence="2">
        <name>Fe cation</name>
        <dbReference type="ChEBI" id="CHEBI:24875"/>
    </cofactor>
    <text evidence="2">Binds 1 Fe cation per subunit.</text>
</comment>
<dbReference type="EMBL" id="CP031700">
    <property type="protein sequence ID" value="QEY26655.1"/>
    <property type="molecule type" value="Genomic_DNA"/>
</dbReference>
<evidence type="ECO:0000313" key="6">
    <source>
        <dbReference type="EMBL" id="QEY26655.1"/>
    </source>
</evidence>
<dbReference type="InterPro" id="IPR003829">
    <property type="entry name" value="Pirin_N_dom"/>
</dbReference>
<dbReference type="AlphaFoldDB" id="A0A5J6PVQ7"/>
<feature type="domain" description="Pirin C-terminal" evidence="5">
    <location>
        <begin position="173"/>
        <end position="272"/>
    </location>
</feature>
<dbReference type="CDD" id="cd02247">
    <property type="entry name" value="cupin_pirin_C"/>
    <property type="match status" value="1"/>
</dbReference>
<organism evidence="6 7">
    <name type="scientific">Neisseria zalophi</name>
    <dbReference type="NCBI Taxonomy" id="640030"/>
    <lineage>
        <taxon>Bacteria</taxon>
        <taxon>Pseudomonadati</taxon>
        <taxon>Pseudomonadota</taxon>
        <taxon>Betaproteobacteria</taxon>
        <taxon>Neisseriales</taxon>
        <taxon>Neisseriaceae</taxon>
        <taxon>Neisseria</taxon>
    </lineage>
</organism>
<protein>
    <submittedName>
        <fullName evidence="6">Pirin family protein</fullName>
    </submittedName>
</protein>
<evidence type="ECO:0000256" key="1">
    <source>
        <dbReference type="ARBA" id="ARBA00008416"/>
    </source>
</evidence>
<dbReference type="InterPro" id="IPR014710">
    <property type="entry name" value="RmlC-like_jellyroll"/>
</dbReference>
<feature type="binding site" evidence="2">
    <location>
        <position position="104"/>
    </location>
    <ligand>
        <name>Fe cation</name>
        <dbReference type="ChEBI" id="CHEBI:24875"/>
    </ligand>
</feature>
<dbReference type="OrthoDB" id="321327at2"/>
<feature type="domain" description="Pirin N-terminal" evidence="4">
    <location>
        <begin position="18"/>
        <end position="122"/>
    </location>
</feature>
<feature type="binding site" evidence="2">
    <location>
        <position position="58"/>
    </location>
    <ligand>
        <name>Fe cation</name>
        <dbReference type="ChEBI" id="CHEBI:24875"/>
    </ligand>
</feature>
<evidence type="ECO:0000256" key="2">
    <source>
        <dbReference type="PIRSR" id="PIRSR006232-1"/>
    </source>
</evidence>
<comment type="similarity">
    <text evidence="1 3">Belongs to the pirin family.</text>
</comment>
<dbReference type="Pfam" id="PF02678">
    <property type="entry name" value="Pirin"/>
    <property type="match status" value="1"/>
</dbReference>
<evidence type="ECO:0000256" key="3">
    <source>
        <dbReference type="RuleBase" id="RU003457"/>
    </source>
</evidence>
<evidence type="ECO:0000313" key="7">
    <source>
        <dbReference type="Proteomes" id="UP000325713"/>
    </source>
</evidence>
<evidence type="ECO:0000259" key="4">
    <source>
        <dbReference type="Pfam" id="PF02678"/>
    </source>
</evidence>
<feature type="binding site" evidence="2">
    <location>
        <position position="56"/>
    </location>
    <ligand>
        <name>Fe cation</name>
        <dbReference type="ChEBI" id="CHEBI:24875"/>
    </ligand>
</feature>
<keyword evidence="7" id="KW-1185">Reference proteome</keyword>
<accession>A0A5J6PVQ7</accession>
<proteinExistence type="inferred from homology"/>